<feature type="transmembrane region" description="Helical" evidence="2">
    <location>
        <begin position="81"/>
        <end position="100"/>
    </location>
</feature>
<gene>
    <name evidence="3" type="ORF">G127AT_05685</name>
</gene>
<dbReference type="EMBL" id="CP071696">
    <property type="protein sequence ID" value="QTX05697.1"/>
    <property type="molecule type" value="Genomic_DNA"/>
</dbReference>
<dbReference type="RefSeq" id="WP_210900928.1">
    <property type="nucleotide sequence ID" value="NZ_CP071696.1"/>
</dbReference>
<dbReference type="Proteomes" id="UP000671914">
    <property type="component" value="Chromosome"/>
</dbReference>
<proteinExistence type="predicted"/>
<dbReference type="AlphaFoldDB" id="A0A975FPL1"/>
<dbReference type="Pfam" id="PF16316">
    <property type="entry name" value="DUF4956"/>
    <property type="match status" value="1"/>
</dbReference>
<name>A0A975FPL1_9MICO</name>
<keyword evidence="2" id="KW-0812">Transmembrane</keyword>
<feature type="region of interest" description="Disordered" evidence="1">
    <location>
        <begin position="199"/>
        <end position="231"/>
    </location>
</feature>
<evidence type="ECO:0000256" key="2">
    <source>
        <dbReference type="SAM" id="Phobius"/>
    </source>
</evidence>
<dbReference type="KEGG" id="aarc:G127AT_05685"/>
<dbReference type="InterPro" id="IPR032531">
    <property type="entry name" value="DUF4956"/>
</dbReference>
<evidence type="ECO:0000313" key="3">
    <source>
        <dbReference type="EMBL" id="QTX05697.1"/>
    </source>
</evidence>
<keyword evidence="4" id="KW-1185">Reference proteome</keyword>
<keyword evidence="2" id="KW-0472">Membrane</keyword>
<reference evidence="3" key="1">
    <citation type="submission" date="2021-03" db="EMBL/GenBank/DDBJ databases">
        <title>Agromyces archimandritus sp. nov., isolated from the cockroach Archimandrita tessellata.</title>
        <authorList>
            <person name="Guzman J."/>
            <person name="Ortuzar M."/>
            <person name="Poehlein A."/>
            <person name="Daniel R."/>
            <person name="Trujillo M."/>
            <person name="Vilcinskas A."/>
        </authorList>
    </citation>
    <scope>NUCLEOTIDE SEQUENCE</scope>
    <source>
        <strain evidence="3">G127AT</strain>
    </source>
</reference>
<feature type="transmembrane region" description="Helical" evidence="2">
    <location>
        <begin position="6"/>
        <end position="24"/>
    </location>
</feature>
<evidence type="ECO:0000256" key="1">
    <source>
        <dbReference type="SAM" id="MobiDB-lite"/>
    </source>
</evidence>
<evidence type="ECO:0000313" key="4">
    <source>
        <dbReference type="Proteomes" id="UP000671914"/>
    </source>
</evidence>
<feature type="transmembrane region" description="Helical" evidence="2">
    <location>
        <begin position="54"/>
        <end position="69"/>
    </location>
</feature>
<keyword evidence="2" id="KW-1133">Transmembrane helix</keyword>
<feature type="transmembrane region" description="Helical" evidence="2">
    <location>
        <begin position="31"/>
        <end position="48"/>
    </location>
</feature>
<sequence length="231" mass="23995">MDQFALVALDLVAITLLSVGVYFPRHRRRDLVVAFLGVNVGVLAASLVLGSSGVGAGLGLGLFGVLSIIRLRSREIEQHEVAYYFAALALGLIAGLSPAFGWLPAGLMALVVLVLVVADHPGLFRRSRQQLLTLDRAIADEDELRDAVAALLGARIHSVKTEQLDFVNDTTIVDVRFEAPRPGTRKTARADAVAAPAAAGAPASIAPASTTPASDVAASDAATTSGTPAPR</sequence>
<protein>
    <submittedName>
        <fullName evidence="3">DUF4956 domain-containing protein</fullName>
    </submittedName>
</protein>
<accession>A0A975FPL1</accession>
<feature type="transmembrane region" description="Helical" evidence="2">
    <location>
        <begin position="106"/>
        <end position="124"/>
    </location>
</feature>
<organism evidence="3 4">
    <name type="scientific">Agromyces archimandritae</name>
    <dbReference type="NCBI Taxonomy" id="2781962"/>
    <lineage>
        <taxon>Bacteria</taxon>
        <taxon>Bacillati</taxon>
        <taxon>Actinomycetota</taxon>
        <taxon>Actinomycetes</taxon>
        <taxon>Micrococcales</taxon>
        <taxon>Microbacteriaceae</taxon>
        <taxon>Agromyces</taxon>
    </lineage>
</organism>